<keyword evidence="6 11" id="KW-0479">Metal-binding</keyword>
<dbReference type="OrthoDB" id="9778595at2"/>
<evidence type="ECO:0000256" key="2">
    <source>
        <dbReference type="ARBA" id="ARBA00011955"/>
    </source>
</evidence>
<dbReference type="SUPFAM" id="SSF143631">
    <property type="entry name" value="ApbE-like"/>
    <property type="match status" value="1"/>
</dbReference>
<feature type="binding site" evidence="12">
    <location>
        <position position="275"/>
    </location>
    <ligand>
        <name>Mg(2+)</name>
        <dbReference type="ChEBI" id="CHEBI:18420"/>
    </ligand>
</feature>
<keyword evidence="5 11" id="KW-0808">Transferase</keyword>
<evidence type="ECO:0000256" key="8">
    <source>
        <dbReference type="ARBA" id="ARBA00022842"/>
    </source>
</evidence>
<gene>
    <name evidence="13" type="ORF">FCL40_09415</name>
</gene>
<comment type="cofactor">
    <cofactor evidence="12">
        <name>Mg(2+)</name>
        <dbReference type="ChEBI" id="CHEBI:18420"/>
    </cofactor>
    <cofactor evidence="12">
        <name>Mn(2+)</name>
        <dbReference type="ChEBI" id="CHEBI:29035"/>
    </cofactor>
    <text evidence="12">Magnesium. Can also use manganese.</text>
</comment>
<name>A0A4U1BCX6_9GAMM</name>
<dbReference type="PIRSF" id="PIRSF006268">
    <property type="entry name" value="ApbE"/>
    <property type="match status" value="1"/>
</dbReference>
<evidence type="ECO:0000256" key="4">
    <source>
        <dbReference type="ARBA" id="ARBA00022630"/>
    </source>
</evidence>
<evidence type="ECO:0000256" key="10">
    <source>
        <dbReference type="ARBA" id="ARBA00048540"/>
    </source>
</evidence>
<evidence type="ECO:0000256" key="9">
    <source>
        <dbReference type="ARBA" id="ARBA00031306"/>
    </source>
</evidence>
<evidence type="ECO:0000256" key="5">
    <source>
        <dbReference type="ARBA" id="ARBA00022679"/>
    </source>
</evidence>
<protein>
    <recommendedName>
        <fullName evidence="3 11">FAD:protein FMN transferase</fullName>
        <ecNumber evidence="2 11">2.7.1.180</ecNumber>
    </recommendedName>
    <alternativeName>
        <fullName evidence="9 11">Flavin transferase</fullName>
    </alternativeName>
</protein>
<dbReference type="InterPro" id="IPR024932">
    <property type="entry name" value="ApbE"/>
</dbReference>
<dbReference type="EMBL" id="SWCI01000005">
    <property type="protein sequence ID" value="TKB48852.1"/>
    <property type="molecule type" value="Genomic_DNA"/>
</dbReference>
<evidence type="ECO:0000256" key="11">
    <source>
        <dbReference type="PIRNR" id="PIRNR006268"/>
    </source>
</evidence>
<dbReference type="RefSeq" id="WP_136853046.1">
    <property type="nucleotide sequence ID" value="NZ_SWCI01000005.1"/>
</dbReference>
<dbReference type="AlphaFoldDB" id="A0A4U1BCX6"/>
<comment type="similarity">
    <text evidence="1 11">Belongs to the ApbE family.</text>
</comment>
<evidence type="ECO:0000313" key="13">
    <source>
        <dbReference type="EMBL" id="TKB48852.1"/>
    </source>
</evidence>
<evidence type="ECO:0000256" key="6">
    <source>
        <dbReference type="ARBA" id="ARBA00022723"/>
    </source>
</evidence>
<dbReference type="EC" id="2.7.1.180" evidence="2 11"/>
<accession>A0A4U1BCX6</accession>
<feature type="binding site" evidence="12">
    <location>
        <position position="161"/>
    </location>
    <ligand>
        <name>Mg(2+)</name>
        <dbReference type="ChEBI" id="CHEBI:18420"/>
    </ligand>
</feature>
<dbReference type="InterPro" id="IPR003374">
    <property type="entry name" value="ApbE-like_sf"/>
</dbReference>
<evidence type="ECO:0000256" key="1">
    <source>
        <dbReference type="ARBA" id="ARBA00008282"/>
    </source>
</evidence>
<dbReference type="PANTHER" id="PTHR30040">
    <property type="entry name" value="THIAMINE BIOSYNTHESIS LIPOPROTEIN APBE"/>
    <property type="match status" value="1"/>
</dbReference>
<evidence type="ECO:0000313" key="14">
    <source>
        <dbReference type="Proteomes" id="UP000305674"/>
    </source>
</evidence>
<dbReference type="PANTHER" id="PTHR30040:SF2">
    <property type="entry name" value="FAD:PROTEIN FMN TRANSFERASE"/>
    <property type="match status" value="1"/>
</dbReference>
<comment type="catalytic activity">
    <reaction evidence="10 11">
        <text>L-threonyl-[protein] + FAD = FMN-L-threonyl-[protein] + AMP + H(+)</text>
        <dbReference type="Rhea" id="RHEA:36847"/>
        <dbReference type="Rhea" id="RHEA-COMP:11060"/>
        <dbReference type="Rhea" id="RHEA-COMP:11061"/>
        <dbReference type="ChEBI" id="CHEBI:15378"/>
        <dbReference type="ChEBI" id="CHEBI:30013"/>
        <dbReference type="ChEBI" id="CHEBI:57692"/>
        <dbReference type="ChEBI" id="CHEBI:74257"/>
        <dbReference type="ChEBI" id="CHEBI:456215"/>
        <dbReference type="EC" id="2.7.1.180"/>
    </reaction>
</comment>
<comment type="caution">
    <text evidence="13">The sequence shown here is derived from an EMBL/GenBank/DDBJ whole genome shotgun (WGS) entry which is preliminary data.</text>
</comment>
<keyword evidence="7 11" id="KW-0274">FAD</keyword>
<keyword evidence="8 11" id="KW-0460">Magnesium</keyword>
<dbReference type="Gene3D" id="3.10.520.10">
    <property type="entry name" value="ApbE-like domains"/>
    <property type="match status" value="1"/>
</dbReference>
<evidence type="ECO:0000256" key="7">
    <source>
        <dbReference type="ARBA" id="ARBA00022827"/>
    </source>
</evidence>
<evidence type="ECO:0000256" key="3">
    <source>
        <dbReference type="ARBA" id="ARBA00016337"/>
    </source>
</evidence>
<dbReference type="Proteomes" id="UP000305674">
    <property type="component" value="Unassembled WGS sequence"/>
</dbReference>
<keyword evidence="4 11" id="KW-0285">Flavoprotein</keyword>
<dbReference type="GO" id="GO:0016740">
    <property type="term" value="F:transferase activity"/>
    <property type="evidence" value="ECO:0007669"/>
    <property type="project" value="UniProtKB-UniRule"/>
</dbReference>
<keyword evidence="14" id="KW-1185">Reference proteome</keyword>
<dbReference type="GO" id="GO:0046872">
    <property type="term" value="F:metal ion binding"/>
    <property type="evidence" value="ECO:0007669"/>
    <property type="project" value="UniProtKB-UniRule"/>
</dbReference>
<reference evidence="13 14" key="1">
    <citation type="submission" date="2019-04" db="EMBL/GenBank/DDBJ databases">
        <authorList>
            <person name="Hwang J.C."/>
        </authorList>
    </citation>
    <scope>NUCLEOTIDE SEQUENCE [LARGE SCALE GENOMIC DNA]</scope>
    <source>
        <strain evidence="13 14">IMCC35001</strain>
    </source>
</reference>
<sequence>MVNLAEKRPLTLALSEPGQYRGSFEAMACRCELLIRTGDESVARRVLGVAAREALRIEHKFSRYRGDGICQALNHSNGQAVAIDPETRQLLTLADTAWRLSDGLFDITSGVLGRIWRFDGADRLPSPAQIAALLPHIGWDRVQLQPGRVILPPGMALDFGGLGKEYAVDRALALLQHHFPGVEVLVNFGGDLAASPTPTPWRVGISAVDDDAPADTLALCGGAVATSGDSERYLMQGRRRLSHILNPKSGYPVADAPASVTVQAQRCTDAGLIATLAMLQGERAEAFLEAQGLPYRVQRRPA</sequence>
<dbReference type="Pfam" id="PF02424">
    <property type="entry name" value="ApbE"/>
    <property type="match status" value="1"/>
</dbReference>
<evidence type="ECO:0000256" key="12">
    <source>
        <dbReference type="PIRSR" id="PIRSR006268-2"/>
    </source>
</evidence>
<proteinExistence type="inferred from homology"/>
<organism evidence="13 14">
    <name type="scientific">Ferrimonas sediminicola</name>
    <dbReference type="NCBI Taxonomy" id="2569538"/>
    <lineage>
        <taxon>Bacteria</taxon>
        <taxon>Pseudomonadati</taxon>
        <taxon>Pseudomonadota</taxon>
        <taxon>Gammaproteobacteria</taxon>
        <taxon>Alteromonadales</taxon>
        <taxon>Ferrimonadaceae</taxon>
        <taxon>Ferrimonas</taxon>
    </lineage>
</organism>